<dbReference type="EMBL" id="VYTZ01000003">
    <property type="protein sequence ID" value="KAA9379602.1"/>
    <property type="molecule type" value="Genomic_DNA"/>
</dbReference>
<gene>
    <name evidence="3" type="ORF">F5972_08070</name>
</gene>
<evidence type="ECO:0000256" key="2">
    <source>
        <dbReference type="SAM" id="MobiDB-lite"/>
    </source>
</evidence>
<evidence type="ECO:0000256" key="1">
    <source>
        <dbReference type="SAM" id="Coils"/>
    </source>
</evidence>
<feature type="coiled-coil region" evidence="1">
    <location>
        <begin position="844"/>
        <end position="894"/>
    </location>
</feature>
<dbReference type="AlphaFoldDB" id="A0A5J5K561"/>
<proteinExistence type="predicted"/>
<dbReference type="RefSeq" id="WP_150932766.1">
    <property type="nucleotide sequence ID" value="NZ_VYTZ01000003.1"/>
</dbReference>
<protein>
    <recommendedName>
        <fullName evidence="5">Tape measure protein</fullName>
    </recommendedName>
</protein>
<dbReference type="Proteomes" id="UP000327011">
    <property type="component" value="Unassembled WGS sequence"/>
</dbReference>
<organism evidence="3 4">
    <name type="scientific">Microbispora cellulosiformans</name>
    <dbReference type="NCBI Taxonomy" id="2614688"/>
    <lineage>
        <taxon>Bacteria</taxon>
        <taxon>Bacillati</taxon>
        <taxon>Actinomycetota</taxon>
        <taxon>Actinomycetes</taxon>
        <taxon>Streptosporangiales</taxon>
        <taxon>Streptosporangiaceae</taxon>
        <taxon>Microbispora</taxon>
    </lineage>
</organism>
<feature type="region of interest" description="Disordered" evidence="2">
    <location>
        <begin position="38"/>
        <end position="69"/>
    </location>
</feature>
<reference evidence="3 4" key="1">
    <citation type="submission" date="2019-09" db="EMBL/GenBank/DDBJ databases">
        <title>Screening of Novel Bioactive Compounds from Soil-Associated.</title>
        <authorList>
            <person name="Gong X."/>
        </authorList>
    </citation>
    <scope>NUCLEOTIDE SEQUENCE [LARGE SCALE GENOMIC DNA]</scope>
    <source>
        <strain evidence="3 4">Gxj-6</strain>
    </source>
</reference>
<evidence type="ECO:0000313" key="3">
    <source>
        <dbReference type="EMBL" id="KAA9379602.1"/>
    </source>
</evidence>
<evidence type="ECO:0008006" key="5">
    <source>
        <dbReference type="Google" id="ProtNLM"/>
    </source>
</evidence>
<name>A0A5J5K561_9ACTN</name>
<keyword evidence="4" id="KW-1185">Reference proteome</keyword>
<accession>A0A5J5K561</accession>
<sequence>MADDIVGSARIKVELDDDLAQRQARTVARRLAKAFQEAGKEAGDGFTRDAEGRLRDSRGRLAKEGEKLGKSAGEGAARGASLLTKALAAAGKGLLFYTAGAGAVTALGISLANTVVNATRLSAALAPAAGIVAALPAGALQAAAAVGTLRLGLVGVSDAIEAAFTGDLQDFQEAMQRLSPAARAMAVELRGVRPELEALRLSVQEALFAPLQGEITRLVGVLRGPLQQGMVGVASQFGRLGLAVTRFAGSAAGVHLITGVFDTLQHTLASIRSDTIDRLLLSVGSFVTTTLPAFDDLGTAIDTALNRLSAFLEEAVISGDALIWVNDAVTVFRQLGAVVADTFGVIFDVFAIVNASGNNALGGITAVLEGVRAFLASAQGQATIVSVFQSLQEVGSQLSPVISALLVLLGRLAPIIADLADSVSGTLVGAFDALGEALTAIGPGTVAVFERLQEAIASANSSGALTDLAGGAGDLLEALAPLLPAVINVAGGLGQLAPAASLLAAVLTPVVAVVAAVADAFDSLPGPLQAAVLSLGTMVALRGRVAAFGATLAALPAQLSARAIGVATRGLGVLRSGLAGLLGVFGGPWGLAITAGVTALSLFGDRQSEAAQKVSDLTATLDEQTGKLTDNTRQWVATELQQRGILDLAKRMGIDTALVTSAVLGEAGAVTQLNDALNANVAAAQSRSGIEMTSQLQAELLNSDTLRQSVGELSAAYRSASSEALLKIEASRSLQQAEQSTATAVQLTTQAMKEQADLLRAQVDPAFAFQQALQGVADKQKAYKDAVAESGAKSREAQLASLDLARASLDLQNAAAGLGDTFTGKLTPDMRAVLSAAGLTKGQIRDVERALNDTRRAAEDYQGNYRANVEVVGADAAERRIRNLNNVIADVQRSVTIGIVANVNLRGLPAYDHGGIVDSPTVALLGERNRREVVIPLTKPERARQLAAESGLTRILGTPAAPAAAAGGGDTHHHTWNLYEVGDAEATAQRVVNRLALAGGGL</sequence>
<comment type="caution">
    <text evidence="3">The sequence shown here is derived from an EMBL/GenBank/DDBJ whole genome shotgun (WGS) entry which is preliminary data.</text>
</comment>
<keyword evidence="1" id="KW-0175">Coiled coil</keyword>
<evidence type="ECO:0000313" key="4">
    <source>
        <dbReference type="Proteomes" id="UP000327011"/>
    </source>
</evidence>